<organism evidence="2 3">
    <name type="scientific">Prorocentrum cordatum</name>
    <dbReference type="NCBI Taxonomy" id="2364126"/>
    <lineage>
        <taxon>Eukaryota</taxon>
        <taxon>Sar</taxon>
        <taxon>Alveolata</taxon>
        <taxon>Dinophyceae</taxon>
        <taxon>Prorocentrales</taxon>
        <taxon>Prorocentraceae</taxon>
        <taxon>Prorocentrum</taxon>
    </lineage>
</organism>
<sequence length="207" mass="21018">MHGYDQSVLGLTPGAARRRQRGGRRLNGRQTHQVGRLQEVEPEEGASVAKPSMHEVALAEKAEALALAERKAAEADAIAVELQQVRLEMAQEQAARGNVEAMAEAGCAGHAREFASLQQQLETDQAATAEEAGARLELAQELATGARDVPGVAPGRGRRPPGAAAGARQCGGAPGPGAEPCESAGGRAGRGAVLGAGPGGSARAARG</sequence>
<dbReference type="EMBL" id="CAUYUJ010017473">
    <property type="protein sequence ID" value="CAK0875100.1"/>
    <property type="molecule type" value="Genomic_DNA"/>
</dbReference>
<feature type="region of interest" description="Disordered" evidence="1">
    <location>
        <begin position="145"/>
        <end position="207"/>
    </location>
</feature>
<reference evidence="2" key="1">
    <citation type="submission" date="2023-10" db="EMBL/GenBank/DDBJ databases">
        <authorList>
            <person name="Chen Y."/>
            <person name="Shah S."/>
            <person name="Dougan E. K."/>
            <person name="Thang M."/>
            <person name="Chan C."/>
        </authorList>
    </citation>
    <scope>NUCLEOTIDE SEQUENCE [LARGE SCALE GENOMIC DNA]</scope>
</reference>
<protein>
    <submittedName>
        <fullName evidence="2">Uncharacterized protein</fullName>
    </submittedName>
</protein>
<dbReference type="Proteomes" id="UP001189429">
    <property type="component" value="Unassembled WGS sequence"/>
</dbReference>
<name>A0ABN9VSX6_9DINO</name>
<accession>A0ABN9VSX6</accession>
<feature type="compositionally biased region" description="Gly residues" evidence="1">
    <location>
        <begin position="186"/>
        <end position="200"/>
    </location>
</feature>
<evidence type="ECO:0000256" key="1">
    <source>
        <dbReference type="SAM" id="MobiDB-lite"/>
    </source>
</evidence>
<keyword evidence="3" id="KW-1185">Reference proteome</keyword>
<proteinExistence type="predicted"/>
<evidence type="ECO:0000313" key="2">
    <source>
        <dbReference type="EMBL" id="CAK0875100.1"/>
    </source>
</evidence>
<feature type="region of interest" description="Disordered" evidence="1">
    <location>
        <begin position="1"/>
        <end position="49"/>
    </location>
</feature>
<feature type="compositionally biased region" description="Basic residues" evidence="1">
    <location>
        <begin position="16"/>
        <end position="27"/>
    </location>
</feature>
<feature type="compositionally biased region" description="Low complexity" evidence="1">
    <location>
        <begin position="150"/>
        <end position="185"/>
    </location>
</feature>
<gene>
    <name evidence="2" type="ORF">PCOR1329_LOCUS59838</name>
</gene>
<comment type="caution">
    <text evidence="2">The sequence shown here is derived from an EMBL/GenBank/DDBJ whole genome shotgun (WGS) entry which is preliminary data.</text>
</comment>
<evidence type="ECO:0000313" key="3">
    <source>
        <dbReference type="Proteomes" id="UP001189429"/>
    </source>
</evidence>